<dbReference type="EMBL" id="SSXH01000003">
    <property type="protein sequence ID" value="THJ76333.1"/>
    <property type="molecule type" value="Genomic_DNA"/>
</dbReference>
<feature type="transmembrane region" description="Helical" evidence="2">
    <location>
        <begin position="79"/>
        <end position="98"/>
    </location>
</feature>
<dbReference type="AlphaFoldDB" id="A0A4S5EVD2"/>
<comment type="caution">
    <text evidence="3">The sequence shown here is derived from an EMBL/GenBank/DDBJ whole genome shotgun (WGS) entry which is preliminary data.</text>
</comment>
<organism evidence="3 4">
    <name type="scientific">Candidatus Frankia alpina</name>
    <dbReference type="NCBI Taxonomy" id="2699483"/>
    <lineage>
        <taxon>Bacteria</taxon>
        <taxon>Bacillati</taxon>
        <taxon>Actinomycetota</taxon>
        <taxon>Actinomycetes</taxon>
        <taxon>Frankiales</taxon>
        <taxon>Frankiaceae</taxon>
        <taxon>Frankia</taxon>
    </lineage>
</organism>
<dbReference type="Proteomes" id="UP000305282">
    <property type="component" value="Unassembled WGS sequence"/>
</dbReference>
<evidence type="ECO:0000313" key="4">
    <source>
        <dbReference type="Proteomes" id="UP000305282"/>
    </source>
</evidence>
<accession>A0A4S5EVD2</accession>
<evidence type="ECO:0000256" key="1">
    <source>
        <dbReference type="SAM" id="MobiDB-lite"/>
    </source>
</evidence>
<feature type="region of interest" description="Disordered" evidence="1">
    <location>
        <begin position="139"/>
        <end position="162"/>
    </location>
</feature>
<dbReference type="OrthoDB" id="3213796at2"/>
<keyword evidence="2" id="KW-0812">Transmembrane</keyword>
<evidence type="ECO:0000313" key="3">
    <source>
        <dbReference type="EMBL" id="THJ76333.1"/>
    </source>
</evidence>
<name>A0A4S5EVD2_9ACTN</name>
<keyword evidence="4" id="KW-1185">Reference proteome</keyword>
<feature type="transmembrane region" description="Helical" evidence="2">
    <location>
        <begin position="12"/>
        <end position="30"/>
    </location>
</feature>
<keyword evidence="2" id="KW-1133">Transmembrane helix</keyword>
<reference evidence="3 4" key="1">
    <citation type="submission" date="2019-04" db="EMBL/GenBank/DDBJ databases">
        <title>Draft genome sequences for three unisolated Alnus-infective Frankia Sp+ strains, AgTrS, AiOr and AvVan, the first sequenced Frankia strains able to sporulate in-planta.</title>
        <authorList>
            <person name="Bethencourt L."/>
            <person name="Vautrin F."/>
            <person name="Taib N."/>
            <person name="Dubost A."/>
            <person name="Castro-Garcia L."/>
            <person name="Imbaud O."/>
            <person name="Abrouk D."/>
            <person name="Fournier P."/>
            <person name="Briolay J."/>
            <person name="Nguyen A."/>
            <person name="Normand P."/>
            <person name="Fernandez M.P."/>
            <person name="Brochier-Armanet C."/>
            <person name="Herrera-Belaroussi A."/>
        </authorList>
    </citation>
    <scope>NUCLEOTIDE SEQUENCE [LARGE SCALE GENOMIC DNA]</scope>
    <source>
        <strain evidence="3 4">AvVan</strain>
    </source>
</reference>
<feature type="transmembrane region" description="Helical" evidence="2">
    <location>
        <begin position="36"/>
        <end position="53"/>
    </location>
</feature>
<gene>
    <name evidence="3" type="ORF">E7Y31_00380</name>
</gene>
<dbReference type="RefSeq" id="WP_136446369.1">
    <property type="nucleotide sequence ID" value="NZ_SSXH01000003.1"/>
</dbReference>
<evidence type="ECO:0000256" key="2">
    <source>
        <dbReference type="SAM" id="Phobius"/>
    </source>
</evidence>
<dbReference type="InterPro" id="IPR019099">
    <property type="entry name" value="Uncharacterised_PGPGW_TM"/>
</dbReference>
<dbReference type="Pfam" id="PF09656">
    <property type="entry name" value="PGPGW"/>
    <property type="match status" value="1"/>
</dbReference>
<feature type="transmembrane region" description="Helical" evidence="2">
    <location>
        <begin position="110"/>
        <end position="128"/>
    </location>
</feature>
<proteinExistence type="predicted"/>
<evidence type="ECO:0008006" key="5">
    <source>
        <dbReference type="Google" id="ProtNLM"/>
    </source>
</evidence>
<keyword evidence="2" id="KW-0472">Membrane</keyword>
<sequence length="162" mass="17350">MLTQSARLLRRIALTVLGIVVLGVGIAMLVLPGPGFLVVALGFFILSLEYEWARSRFERTRRKAADLADQAAANRFSSVFTILFGLGMIGVGIAWIVVDTLPASSPWSGGSLIFSGLVVLATMIVSLWQAKQARDAGLPTPAEILEEREQEEQEHAGEAAAG</sequence>
<feature type="compositionally biased region" description="Basic and acidic residues" evidence="1">
    <location>
        <begin position="153"/>
        <end position="162"/>
    </location>
</feature>
<protein>
    <recommendedName>
        <fullName evidence="5">Transmembrane protein (PGPGW)</fullName>
    </recommendedName>
</protein>